<evidence type="ECO:0000313" key="8">
    <source>
        <dbReference type="EMBL" id="MBA1373881.1"/>
    </source>
</evidence>
<gene>
    <name evidence="8" type="ORF">FG486_05985</name>
</gene>
<organism evidence="8 9">
    <name type="scientific">Sphingomonas ursincola</name>
    <dbReference type="NCBI Taxonomy" id="56361"/>
    <lineage>
        <taxon>Bacteria</taxon>
        <taxon>Pseudomonadati</taxon>
        <taxon>Pseudomonadota</taxon>
        <taxon>Alphaproteobacteria</taxon>
        <taxon>Sphingomonadales</taxon>
        <taxon>Sphingomonadaceae</taxon>
        <taxon>Sphingomonas</taxon>
    </lineage>
</organism>
<evidence type="ECO:0000313" key="9">
    <source>
        <dbReference type="Proteomes" id="UP000589292"/>
    </source>
</evidence>
<dbReference type="NCBIfam" id="NF011307">
    <property type="entry name" value="PRK14716.1-5"/>
    <property type="match status" value="1"/>
</dbReference>
<comment type="subcellular location">
    <subcellularLocation>
        <location evidence="1">Membrane</location>
        <topology evidence="1">Multi-pass membrane protein</topology>
    </subcellularLocation>
</comment>
<dbReference type="PANTHER" id="PTHR43867">
    <property type="entry name" value="CELLULOSE SYNTHASE CATALYTIC SUBUNIT A [UDP-FORMING]"/>
    <property type="match status" value="1"/>
</dbReference>
<keyword evidence="9" id="KW-1185">Reference proteome</keyword>
<evidence type="ECO:0000256" key="5">
    <source>
        <dbReference type="ARBA" id="ARBA00022989"/>
    </source>
</evidence>
<keyword evidence="5 7" id="KW-1133">Transmembrane helix</keyword>
<evidence type="ECO:0000256" key="2">
    <source>
        <dbReference type="ARBA" id="ARBA00022676"/>
    </source>
</evidence>
<accession>A0A7V8U7S5</accession>
<dbReference type="Pfam" id="PF13641">
    <property type="entry name" value="Glyco_tranf_2_3"/>
    <property type="match status" value="1"/>
</dbReference>
<dbReference type="InterPro" id="IPR050321">
    <property type="entry name" value="Glycosyltr_2/OpgH_subfam"/>
</dbReference>
<dbReference type="PANTHER" id="PTHR43867:SF2">
    <property type="entry name" value="CELLULOSE SYNTHASE CATALYTIC SUBUNIT A [UDP-FORMING]"/>
    <property type="match status" value="1"/>
</dbReference>
<dbReference type="InterPro" id="IPR029044">
    <property type="entry name" value="Nucleotide-diphossugar_trans"/>
</dbReference>
<keyword evidence="3 8" id="KW-0808">Transferase</keyword>
<sequence>MFSAADLFANELLLFAGIWFLIGAVDDLALDFVWLINLLRGRGQARERDHADGGQPWRYAVFVPAWDEAEVIGDMVAHCLARWPDDDYRLYVGVYANDPATADAARRGAAGDTRLRLVTMSTTGPSSKADCLNRIWQAMTEDETGQGWRFDAIALHDAEDVVHAAEFQVYRRWLSDHDFVQIPVRPLIDRASRLVGGHYADEFAEAHLRKMPVRARMGVAMPCAGVGCAFRRATLQRLAGASGGNAPFATDSLTEDYELGIRIHEQGGRGAFVRERDGAGELVATRAYFPGDLRAAVRQKTRWMIGIALSGWDRTGWGGSIAEIWMRARDRRSALAALVIVAGYLGLLLWLVVAIAETLGLYQPAPPDPASRVLLVATGSTLVWRLIVRAACTGWNHGAREALWSLPRALVSNVIAVMAARRALQAYIASLNGAPLAWDKTRHRIPAAIGAQRGEPAAARPAMIGEGRG</sequence>
<evidence type="ECO:0000256" key="6">
    <source>
        <dbReference type="ARBA" id="ARBA00023136"/>
    </source>
</evidence>
<evidence type="ECO:0000256" key="7">
    <source>
        <dbReference type="SAM" id="Phobius"/>
    </source>
</evidence>
<dbReference type="AlphaFoldDB" id="A0A7V8U7S5"/>
<dbReference type="EMBL" id="VDES01000001">
    <property type="protein sequence ID" value="MBA1373881.1"/>
    <property type="molecule type" value="Genomic_DNA"/>
</dbReference>
<dbReference type="Gene3D" id="3.90.550.10">
    <property type="entry name" value="Spore Coat Polysaccharide Biosynthesis Protein SpsA, Chain A"/>
    <property type="match status" value="1"/>
</dbReference>
<comment type="caution">
    <text evidence="8">The sequence shown here is derived from an EMBL/GenBank/DDBJ whole genome shotgun (WGS) entry which is preliminary data.</text>
</comment>
<evidence type="ECO:0000256" key="3">
    <source>
        <dbReference type="ARBA" id="ARBA00022679"/>
    </source>
</evidence>
<keyword evidence="6 7" id="KW-0472">Membrane</keyword>
<reference evidence="8 9" key="1">
    <citation type="journal article" date="1994" name="Int. J. Syst. Bacteriol.">
        <title>Phylogenetic positions of novel aerobic, bacteriochlorophyll a-containing bacteria and description of Roseococcus thiosulfatophilus gen. nov., sp. nov., Erythromicrobium ramosum gen. nov., sp. nov., and Erythrobacter litoralis sp. nov.</title>
        <authorList>
            <person name="Yurkov V."/>
            <person name="Stackebrandt E."/>
            <person name="Holmes A."/>
            <person name="Fuerst J.A."/>
            <person name="Hugenholtz P."/>
            <person name="Golecki J."/>
            <person name="Gad'on N."/>
            <person name="Gorlenko V.M."/>
            <person name="Kompantseva E.I."/>
            <person name="Drews G."/>
        </authorList>
    </citation>
    <scope>NUCLEOTIDE SEQUENCE [LARGE SCALE GENOMIC DNA]</scope>
    <source>
        <strain evidence="8 9">KR-99</strain>
    </source>
</reference>
<dbReference type="Proteomes" id="UP000589292">
    <property type="component" value="Unassembled WGS sequence"/>
</dbReference>
<dbReference type="GO" id="GO:0016020">
    <property type="term" value="C:membrane"/>
    <property type="evidence" value="ECO:0007669"/>
    <property type="project" value="UniProtKB-SubCell"/>
</dbReference>
<evidence type="ECO:0000256" key="4">
    <source>
        <dbReference type="ARBA" id="ARBA00022692"/>
    </source>
</evidence>
<keyword evidence="2" id="KW-0328">Glycosyltransferase</keyword>
<proteinExistence type="predicted"/>
<protein>
    <submittedName>
        <fullName evidence="8">Glycosyl transferase family protein</fullName>
    </submittedName>
</protein>
<feature type="transmembrane region" description="Helical" evidence="7">
    <location>
        <begin position="12"/>
        <end position="39"/>
    </location>
</feature>
<evidence type="ECO:0000256" key="1">
    <source>
        <dbReference type="ARBA" id="ARBA00004141"/>
    </source>
</evidence>
<name>A0A7V8U7S5_9SPHN</name>
<feature type="transmembrane region" description="Helical" evidence="7">
    <location>
        <begin position="373"/>
        <end position="392"/>
    </location>
</feature>
<feature type="transmembrane region" description="Helical" evidence="7">
    <location>
        <begin position="334"/>
        <end position="353"/>
    </location>
</feature>
<keyword evidence="4 7" id="KW-0812">Transmembrane</keyword>
<dbReference type="GO" id="GO:0016757">
    <property type="term" value="F:glycosyltransferase activity"/>
    <property type="evidence" value="ECO:0007669"/>
    <property type="project" value="UniProtKB-KW"/>
</dbReference>
<dbReference type="SUPFAM" id="SSF53448">
    <property type="entry name" value="Nucleotide-diphospho-sugar transferases"/>
    <property type="match status" value="1"/>
</dbReference>